<keyword evidence="3 5" id="KW-1133">Transmembrane helix</keyword>
<keyword evidence="7" id="KW-1185">Reference proteome</keyword>
<evidence type="ECO:0000256" key="1">
    <source>
        <dbReference type="ARBA" id="ARBA00022475"/>
    </source>
</evidence>
<evidence type="ECO:0000256" key="5">
    <source>
        <dbReference type="HAMAP-Rule" id="MF_01874"/>
    </source>
</evidence>
<protein>
    <recommendedName>
        <fullName evidence="5">UPF0756 membrane protein FE782_14635</fullName>
    </recommendedName>
</protein>
<comment type="caution">
    <text evidence="6">The sequence shown here is derived from an EMBL/GenBank/DDBJ whole genome shotgun (WGS) entry which is preliminary data.</text>
</comment>
<dbReference type="GO" id="GO:0005886">
    <property type="term" value="C:plasma membrane"/>
    <property type="evidence" value="ECO:0007669"/>
    <property type="project" value="UniProtKB-SubCell"/>
</dbReference>
<feature type="transmembrane region" description="Helical" evidence="5">
    <location>
        <begin position="114"/>
        <end position="147"/>
    </location>
</feature>
<reference evidence="6 7" key="1">
    <citation type="submission" date="2019-05" db="EMBL/GenBank/DDBJ databases">
        <authorList>
            <person name="Narsing Rao M.P."/>
            <person name="Li W.J."/>
        </authorList>
    </citation>
    <scope>NUCLEOTIDE SEQUENCE [LARGE SCALE GENOMIC DNA]</scope>
    <source>
        <strain evidence="6 7">SYSU_K30003</strain>
    </source>
</reference>
<sequence length="150" mass="15126">MPSVDLPSAALLVLAALGILGNNSTVAIAVVALLLLRVTKLHQVFPWLENYGLTAGVVILTIGILAPIASGSLDHRAAVASLLRWQSLAAVAVGLLVAYLGGRGVTLMSQQPAVVTGLLLGTILGVALFRGVPVGPLIAAGILSVLLGAK</sequence>
<evidence type="ECO:0000313" key="6">
    <source>
        <dbReference type="EMBL" id="TLS51351.1"/>
    </source>
</evidence>
<dbReference type="RefSeq" id="WP_138194963.1">
    <property type="nucleotide sequence ID" value="NZ_VCIW01000009.1"/>
</dbReference>
<evidence type="ECO:0000313" key="7">
    <source>
        <dbReference type="Proteomes" id="UP000309676"/>
    </source>
</evidence>
<dbReference type="EMBL" id="VCIW01000009">
    <property type="protein sequence ID" value="TLS51351.1"/>
    <property type="molecule type" value="Genomic_DNA"/>
</dbReference>
<name>A0A5R9G6G0_9BACL</name>
<keyword evidence="2 5" id="KW-0812">Transmembrane</keyword>
<dbReference type="PANTHER" id="PTHR38452:SF1">
    <property type="entry name" value="UPF0756 MEMBRANE PROTEIN YEAL"/>
    <property type="match status" value="1"/>
</dbReference>
<feature type="transmembrane region" description="Helical" evidence="5">
    <location>
        <begin position="53"/>
        <end position="70"/>
    </location>
</feature>
<comment type="subcellular location">
    <subcellularLocation>
        <location evidence="5">Cell membrane</location>
        <topology evidence="5">Multi-pass membrane protein</topology>
    </subcellularLocation>
</comment>
<feature type="transmembrane region" description="Helical" evidence="5">
    <location>
        <begin position="82"/>
        <end position="102"/>
    </location>
</feature>
<comment type="caution">
    <text evidence="5">Lacks conserved residue(s) required for the propagation of feature annotation.</text>
</comment>
<evidence type="ECO:0000256" key="2">
    <source>
        <dbReference type="ARBA" id="ARBA00022692"/>
    </source>
</evidence>
<proteinExistence type="inferred from homology"/>
<dbReference type="Pfam" id="PF04284">
    <property type="entry name" value="DUF441"/>
    <property type="match status" value="1"/>
</dbReference>
<dbReference type="InterPro" id="IPR007382">
    <property type="entry name" value="UPF0756_TM"/>
</dbReference>
<comment type="similarity">
    <text evidence="5">Belongs to the UPF0756 family.</text>
</comment>
<dbReference type="PANTHER" id="PTHR38452">
    <property type="entry name" value="UPF0756 MEMBRANE PROTEIN YEAL"/>
    <property type="match status" value="1"/>
</dbReference>
<evidence type="ECO:0000256" key="4">
    <source>
        <dbReference type="ARBA" id="ARBA00023136"/>
    </source>
</evidence>
<accession>A0A5R9G6G0</accession>
<dbReference type="AlphaFoldDB" id="A0A5R9G6G0"/>
<gene>
    <name evidence="6" type="ORF">FE782_14635</name>
</gene>
<dbReference type="OrthoDB" id="80306at2"/>
<keyword evidence="1 5" id="KW-1003">Cell membrane</keyword>
<dbReference type="Proteomes" id="UP000309676">
    <property type="component" value="Unassembled WGS sequence"/>
</dbReference>
<evidence type="ECO:0000256" key="3">
    <source>
        <dbReference type="ARBA" id="ARBA00022989"/>
    </source>
</evidence>
<keyword evidence="4 5" id="KW-0472">Membrane</keyword>
<organism evidence="6 7">
    <name type="scientific">Paenibacillus antri</name>
    <dbReference type="NCBI Taxonomy" id="2582848"/>
    <lineage>
        <taxon>Bacteria</taxon>
        <taxon>Bacillati</taxon>
        <taxon>Bacillota</taxon>
        <taxon>Bacilli</taxon>
        <taxon>Bacillales</taxon>
        <taxon>Paenibacillaceae</taxon>
        <taxon>Paenibacillus</taxon>
    </lineage>
</organism>
<dbReference type="HAMAP" id="MF_01874">
    <property type="entry name" value="UPF0756"/>
    <property type="match status" value="1"/>
</dbReference>